<comment type="similarity">
    <text evidence="1">Belongs to the 1-acyl-sn-glycerol-3-phosphate acyltransferase family.</text>
</comment>
<dbReference type="GO" id="GO:0016746">
    <property type="term" value="F:acyltransferase activity"/>
    <property type="evidence" value="ECO:0007669"/>
    <property type="project" value="UniProtKB-KW"/>
</dbReference>
<dbReference type="SMART" id="SM00563">
    <property type="entry name" value="PlsC"/>
    <property type="match status" value="1"/>
</dbReference>
<dbReference type="PANTHER" id="PTHR10983">
    <property type="entry name" value="1-ACYLGLYCEROL-3-PHOSPHATE ACYLTRANSFERASE-RELATED"/>
    <property type="match status" value="1"/>
</dbReference>
<evidence type="ECO:0000256" key="2">
    <source>
        <dbReference type="ARBA" id="ARBA00022679"/>
    </source>
</evidence>
<organism evidence="6 7">
    <name type="scientific">Septoria linicola</name>
    <dbReference type="NCBI Taxonomy" id="215465"/>
    <lineage>
        <taxon>Eukaryota</taxon>
        <taxon>Fungi</taxon>
        <taxon>Dikarya</taxon>
        <taxon>Ascomycota</taxon>
        <taxon>Pezizomycotina</taxon>
        <taxon>Dothideomycetes</taxon>
        <taxon>Dothideomycetidae</taxon>
        <taxon>Mycosphaerellales</taxon>
        <taxon>Mycosphaerellaceae</taxon>
        <taxon>Septoria</taxon>
    </lineage>
</organism>
<evidence type="ECO:0000313" key="6">
    <source>
        <dbReference type="EMBL" id="USW52985.1"/>
    </source>
</evidence>
<dbReference type="CDD" id="cd07990">
    <property type="entry name" value="LPLAT_LCLAT1-like"/>
    <property type="match status" value="1"/>
</dbReference>
<sequence>MKVTGDIGQLGPGLESITQDESAKERTADSRSDWIVQRWRAFVVVICFLGSCLCLHAQQYFGLPLYWLNKKLYYHWQAAVKESAALLLLGLNQWRAPTTVNISWDASVEGQIRWSETGKAMFDAPDRMVLLANHQIYTDWIYLWWSAYIARHHGHLIIVLKDALKKIPILGPGMMFFSFIFLSRRWEKDESQLRDSLGKLSSDRVPMWLLIFPEGTNLSARSRKLSKKWADKVGVSDLDFALLPRSRGLQACVSQLAGSVEWVYDCTIAYDGIPPGIDSQDVWNLKNMYVEGRSAPTAHIHWRRFAMSEIPVHDSEAFDKWLYARWAEKDELLKHHQKLGHFPSAGTPMRAKVELWSMLEMSQILESLFAVLALWAVVKLGLRAF</sequence>
<dbReference type="InterPro" id="IPR002123">
    <property type="entry name" value="Plipid/glycerol_acylTrfase"/>
</dbReference>
<dbReference type="EMBL" id="CP099422">
    <property type="protein sequence ID" value="USW52985.1"/>
    <property type="molecule type" value="Genomic_DNA"/>
</dbReference>
<dbReference type="GO" id="GO:0036149">
    <property type="term" value="P:phosphatidylinositol acyl-chain remodeling"/>
    <property type="evidence" value="ECO:0007669"/>
    <property type="project" value="TreeGrafter"/>
</dbReference>
<keyword evidence="2" id="KW-0808">Transferase</keyword>
<feature type="domain" description="Phospholipid/glycerol acyltransferase" evidence="5">
    <location>
        <begin position="128"/>
        <end position="250"/>
    </location>
</feature>
<evidence type="ECO:0000256" key="1">
    <source>
        <dbReference type="ARBA" id="ARBA00008655"/>
    </source>
</evidence>
<proteinExistence type="inferred from homology"/>
<feature type="transmembrane region" description="Helical" evidence="4">
    <location>
        <begin position="41"/>
        <end position="61"/>
    </location>
</feature>
<dbReference type="InterPro" id="IPR032098">
    <property type="entry name" value="Acyltransf_C"/>
</dbReference>
<evidence type="ECO:0000256" key="4">
    <source>
        <dbReference type="SAM" id="Phobius"/>
    </source>
</evidence>
<keyword evidence="4" id="KW-0812">Transmembrane</keyword>
<keyword evidence="4" id="KW-0472">Membrane</keyword>
<keyword evidence="7" id="KW-1185">Reference proteome</keyword>
<dbReference type="SUPFAM" id="SSF69593">
    <property type="entry name" value="Glycerol-3-phosphate (1)-acyltransferase"/>
    <property type="match status" value="1"/>
</dbReference>
<protein>
    <submittedName>
        <fullName evidence="6">Phospholipid/glycerol acyltransferase</fullName>
    </submittedName>
</protein>
<dbReference type="PANTHER" id="PTHR10983:SF16">
    <property type="entry name" value="LYSOCARDIOLIPIN ACYLTRANSFERASE 1"/>
    <property type="match status" value="1"/>
</dbReference>
<keyword evidence="3 6" id="KW-0012">Acyltransferase</keyword>
<dbReference type="Pfam" id="PF16076">
    <property type="entry name" value="Acyltransf_C"/>
    <property type="match status" value="1"/>
</dbReference>
<accession>A0A9Q9AQ20</accession>
<dbReference type="AlphaFoldDB" id="A0A9Q9AQ20"/>
<evidence type="ECO:0000256" key="3">
    <source>
        <dbReference type="ARBA" id="ARBA00023315"/>
    </source>
</evidence>
<evidence type="ECO:0000259" key="5">
    <source>
        <dbReference type="SMART" id="SM00563"/>
    </source>
</evidence>
<gene>
    <name evidence="6" type="ORF">Slin15195_G063040</name>
</gene>
<reference evidence="6" key="1">
    <citation type="submission" date="2022-06" db="EMBL/GenBank/DDBJ databases">
        <title>Complete genome sequences of two strains of the flax pathogen Septoria linicola.</title>
        <authorList>
            <person name="Lapalu N."/>
            <person name="Simon A."/>
            <person name="Demenou B."/>
            <person name="Paumier D."/>
            <person name="Guillot M.-P."/>
            <person name="Gout L."/>
            <person name="Valade R."/>
        </authorList>
    </citation>
    <scope>NUCLEOTIDE SEQUENCE</scope>
    <source>
        <strain evidence="6">SE15195</strain>
    </source>
</reference>
<dbReference type="Pfam" id="PF01553">
    <property type="entry name" value="Acyltransferase"/>
    <property type="match status" value="1"/>
</dbReference>
<keyword evidence="4" id="KW-1133">Transmembrane helix</keyword>
<evidence type="ECO:0000313" key="7">
    <source>
        <dbReference type="Proteomes" id="UP001056384"/>
    </source>
</evidence>
<dbReference type="Proteomes" id="UP001056384">
    <property type="component" value="Chromosome 5"/>
</dbReference>
<name>A0A9Q9AQ20_9PEZI</name>
<dbReference type="GO" id="GO:0005783">
    <property type="term" value="C:endoplasmic reticulum"/>
    <property type="evidence" value="ECO:0007669"/>
    <property type="project" value="TreeGrafter"/>
</dbReference>